<sequence length="924" mass="103772">MDALQAGHRHVPARRIAHHLDGYNRAVVDSRTREWEDLRYALARRSFRAVTVSSFEWIPEDAGLHRANARITSGAIAQTPSGIQILVSYEAVSRKRRTDSKEAFNMTATSRSKPTTYLLLLGSGGFTFRREILRSSEPVAFNGTYARFFRLDDEEHPHIRKVWRDEETISPEVLRELWHGSLTGTFVNGYLVTISDQSDRVYLTGVDDIEKSFTSGVEPDNLDVSLAAAPQRVKVFETPSEGIAWGVKETGVIRLYCSPTMSSSASPTNWALATIPDTEVVLDFTIPAQFDVLLYLSRDRTAKYTVIKKIKLPSRPAWPTAEFQQCAKADLIADPDCQQDVLRHANFIAVADKEATVLVGRIGGRLWIRLKYMHASHRRPTARVSVDWDLTHSYNEAAIVEAATKMIPPAEEDAEFAPLRPEEVLLGFDSGEDMVYMEEAWTAFPLGAAAAAHLGYGIRPTLQLLQGRADNEVSFFSFKCTSRERTRYFACSVNEAYWKDLHKRFDLMNNNKHRSDFQKPLYEHGSISTRQVGEFFGWKNEHPENLPNFDILSNPDMRFFVMNICLGPGPDPTAEVVDFLPRRAYQVVLVTDCTDGDLLESMAVAALVRYGDTIRNTLNALRIDGEEVTTSYDPNFGLPIFDEVGLEDETAIPTTIPRVSVTELAVTGAIDFRHYIIGRNQSLFRWIAFRPDVTLYGAEIRALAQLDSHPYVAPCKRIVLDPTGRKVVGYTSPYYLGGDLGGQTSFRSRNIAQLMITVDDLNFKYGLFHRDLHRRNVVLHNGDVKVIDFEFASKERFPIGQRTDGQSVGCMDAADADAACVIAIAYEMCTGKSARVFEDPDPELREVCNSAKLHSTRGDAVMDAQWIAGQSIDSSPDQVKAALAIWRRMRLSPQYTWAGYLTDIKNQLGDVLWLISDDTLQSKS</sequence>
<dbReference type="EMBL" id="JH795856">
    <property type="protein sequence ID" value="EJU05412.1"/>
    <property type="molecule type" value="Genomic_DNA"/>
</dbReference>
<protein>
    <recommendedName>
        <fullName evidence="3">Protein kinase domain-containing protein</fullName>
    </recommendedName>
</protein>
<dbReference type="Proteomes" id="UP000030653">
    <property type="component" value="Unassembled WGS sequence"/>
</dbReference>
<dbReference type="OrthoDB" id="2523749at2759"/>
<evidence type="ECO:0000313" key="2">
    <source>
        <dbReference type="Proteomes" id="UP000030653"/>
    </source>
</evidence>
<reference evidence="1 2" key="1">
    <citation type="journal article" date="2012" name="Science">
        <title>The Paleozoic origin of enzymatic lignin decomposition reconstructed from 31 fungal genomes.</title>
        <authorList>
            <person name="Floudas D."/>
            <person name="Binder M."/>
            <person name="Riley R."/>
            <person name="Barry K."/>
            <person name="Blanchette R.A."/>
            <person name="Henrissat B."/>
            <person name="Martinez A.T."/>
            <person name="Otillar R."/>
            <person name="Spatafora J.W."/>
            <person name="Yadav J.S."/>
            <person name="Aerts A."/>
            <person name="Benoit I."/>
            <person name="Boyd A."/>
            <person name="Carlson A."/>
            <person name="Copeland A."/>
            <person name="Coutinho P.M."/>
            <person name="de Vries R.P."/>
            <person name="Ferreira P."/>
            <person name="Findley K."/>
            <person name="Foster B."/>
            <person name="Gaskell J."/>
            <person name="Glotzer D."/>
            <person name="Gorecki P."/>
            <person name="Heitman J."/>
            <person name="Hesse C."/>
            <person name="Hori C."/>
            <person name="Igarashi K."/>
            <person name="Jurgens J.A."/>
            <person name="Kallen N."/>
            <person name="Kersten P."/>
            <person name="Kohler A."/>
            <person name="Kuees U."/>
            <person name="Kumar T.K.A."/>
            <person name="Kuo A."/>
            <person name="LaButti K."/>
            <person name="Larrondo L.F."/>
            <person name="Lindquist E."/>
            <person name="Ling A."/>
            <person name="Lombard V."/>
            <person name="Lucas S."/>
            <person name="Lundell T."/>
            <person name="Martin R."/>
            <person name="McLaughlin D.J."/>
            <person name="Morgenstern I."/>
            <person name="Morin E."/>
            <person name="Murat C."/>
            <person name="Nagy L.G."/>
            <person name="Nolan M."/>
            <person name="Ohm R.A."/>
            <person name="Patyshakuliyeva A."/>
            <person name="Rokas A."/>
            <person name="Ruiz-Duenas F.J."/>
            <person name="Sabat G."/>
            <person name="Salamov A."/>
            <person name="Samejima M."/>
            <person name="Schmutz J."/>
            <person name="Slot J.C."/>
            <person name="St John F."/>
            <person name="Stenlid J."/>
            <person name="Sun H."/>
            <person name="Sun S."/>
            <person name="Syed K."/>
            <person name="Tsang A."/>
            <person name="Wiebenga A."/>
            <person name="Young D."/>
            <person name="Pisabarro A."/>
            <person name="Eastwood D.C."/>
            <person name="Martin F."/>
            <person name="Cullen D."/>
            <person name="Grigoriev I.V."/>
            <person name="Hibbett D.S."/>
        </authorList>
    </citation>
    <scope>NUCLEOTIDE SEQUENCE [LARGE SCALE GENOMIC DNA]</scope>
    <source>
        <strain evidence="1 2">DJM-731 SS1</strain>
    </source>
</reference>
<accession>M5GEG6</accession>
<proteinExistence type="predicted"/>
<evidence type="ECO:0000313" key="1">
    <source>
        <dbReference type="EMBL" id="EJU05412.1"/>
    </source>
</evidence>
<dbReference type="HOGENOM" id="CLU_315928_0_0_1"/>
<dbReference type="InterPro" id="IPR011009">
    <property type="entry name" value="Kinase-like_dom_sf"/>
</dbReference>
<dbReference type="AlphaFoldDB" id="M5GEG6"/>
<organism evidence="1 2">
    <name type="scientific">Dacryopinax primogenitus (strain DJM 731)</name>
    <name type="common">Brown rot fungus</name>
    <dbReference type="NCBI Taxonomy" id="1858805"/>
    <lineage>
        <taxon>Eukaryota</taxon>
        <taxon>Fungi</taxon>
        <taxon>Dikarya</taxon>
        <taxon>Basidiomycota</taxon>
        <taxon>Agaricomycotina</taxon>
        <taxon>Dacrymycetes</taxon>
        <taxon>Dacrymycetales</taxon>
        <taxon>Dacrymycetaceae</taxon>
        <taxon>Dacryopinax</taxon>
    </lineage>
</organism>
<dbReference type="RefSeq" id="XP_040632306.1">
    <property type="nucleotide sequence ID" value="XM_040767837.1"/>
</dbReference>
<dbReference type="GeneID" id="63682899"/>
<keyword evidence="2" id="KW-1185">Reference proteome</keyword>
<dbReference type="SUPFAM" id="SSF56112">
    <property type="entry name" value="Protein kinase-like (PK-like)"/>
    <property type="match status" value="1"/>
</dbReference>
<name>M5GEG6_DACPD</name>
<dbReference type="Gene3D" id="1.10.510.10">
    <property type="entry name" value="Transferase(Phosphotransferase) domain 1"/>
    <property type="match status" value="1"/>
</dbReference>
<gene>
    <name evidence="1" type="ORF">DACRYDRAFT_103898</name>
</gene>
<evidence type="ECO:0008006" key="3">
    <source>
        <dbReference type="Google" id="ProtNLM"/>
    </source>
</evidence>